<dbReference type="PRINTS" id="PR00344">
    <property type="entry name" value="BCTRLSENSOR"/>
</dbReference>
<evidence type="ECO:0000313" key="10">
    <source>
        <dbReference type="EMBL" id="WNZ48144.1"/>
    </source>
</evidence>
<dbReference type="PROSITE" id="PS50109">
    <property type="entry name" value="HIS_KIN"/>
    <property type="match status" value="1"/>
</dbReference>
<dbReference type="InterPro" id="IPR004358">
    <property type="entry name" value="Sig_transdc_His_kin-like_C"/>
</dbReference>
<dbReference type="InterPro" id="IPR003661">
    <property type="entry name" value="HisK_dim/P_dom"/>
</dbReference>
<reference evidence="10" key="1">
    <citation type="journal article" date="2023" name="Plants (Basel)">
        <title>Genomic Analysis of Leptolyngbya boryana CZ1 Reveals Efficient Carbon Fixation Modules.</title>
        <authorList>
            <person name="Bai X."/>
            <person name="Wang H."/>
            <person name="Cheng W."/>
            <person name="Wang J."/>
            <person name="Ma M."/>
            <person name="Hu H."/>
            <person name="Song Z."/>
            <person name="Ma H."/>
            <person name="Fan Y."/>
            <person name="Du C."/>
            <person name="Xu J."/>
        </authorList>
    </citation>
    <scope>NUCLEOTIDE SEQUENCE</scope>
    <source>
        <strain evidence="10">CZ1</strain>
    </source>
</reference>
<keyword evidence="4" id="KW-0597">Phosphoprotein</keyword>
<evidence type="ECO:0000256" key="5">
    <source>
        <dbReference type="ARBA" id="ARBA00022777"/>
    </source>
</evidence>
<dbReference type="InterPro" id="IPR029016">
    <property type="entry name" value="GAF-like_dom_sf"/>
</dbReference>
<keyword evidence="7" id="KW-0175">Coiled coil</keyword>
<dbReference type="InterPro" id="IPR003018">
    <property type="entry name" value="GAF"/>
</dbReference>
<evidence type="ECO:0000256" key="2">
    <source>
        <dbReference type="ARBA" id="ARBA00006402"/>
    </source>
</evidence>
<dbReference type="PANTHER" id="PTHR43065">
    <property type="entry name" value="SENSOR HISTIDINE KINASE"/>
    <property type="match status" value="1"/>
</dbReference>
<evidence type="ECO:0000256" key="7">
    <source>
        <dbReference type="SAM" id="Coils"/>
    </source>
</evidence>
<comment type="catalytic activity">
    <reaction evidence="1">
        <text>ATP + protein L-histidine = ADP + protein N-phospho-L-histidine.</text>
        <dbReference type="EC" id="2.7.13.3"/>
    </reaction>
</comment>
<dbReference type="SUPFAM" id="SSF55874">
    <property type="entry name" value="ATPase domain of HSP90 chaperone/DNA topoisomerase II/histidine kinase"/>
    <property type="match status" value="1"/>
</dbReference>
<sequence length="690" mass="77317">MQNLPVPDQHFSALKQAAYQLSTCTDQIFQQIEQAEVLNGIIDRIRSSLDLEEIFNTTAIEIRQLLNVDRVGVLRFFPDNEVNKSKFVAEDVAAGFPSALAAQAYDSCFISQFAAHHTQSTVQAVADIYTAEFSDCHIKLLEQFQVRAKLIVPVLKGTELWGFLCVHQCSGPRRWQLSEIEFVRKIANHFAIALQQAEQLEQITNQTALLAETKAQTKALLYQKTLVKITNRIRQSFDFAAICQIACDEVRQLLTADRVSIYRFNSDWSGNFLFESVAEDWKPLVGVSPTIEDTHLMETQGGRYAKNETFAVPDIYEAGHSDCHIALLEEFQARAYAIAPIFDGERLWGLLTTFQNAAPRQWQADEIELLAQIGEQLGIALQQADFVRQIQAQATELKETLEELQQSQIQLIQNEKMASLGQLVAGVAHEINNPVNFIHGNIGHVKGYAQDLLTLVRLYQQLDPTSETDLKALRQHIEALDIDFILEDFPKTIASMEVGTDRIKQIVLSLRNFSRLDEALVKVVDLHEGIDSTLLILGHRLKTCSDITIEVIKNYGELPQIESYPAQLNQVFMNLVANSLDAIEEAISCGKLGNSDQPSPTLWITTQPYDSDQVEIRIRDNGIGLAPDTATKIFDHFFTTKPVSKGTGLGLAISRQIVVEKHRGSLVCTPNPDQGVEFTMRLPCKLPIDS</sequence>
<feature type="coiled-coil region" evidence="7">
    <location>
        <begin position="387"/>
        <end position="414"/>
    </location>
</feature>
<dbReference type="InterPro" id="IPR036890">
    <property type="entry name" value="HATPase_C_sf"/>
</dbReference>
<dbReference type="Gene3D" id="3.30.450.40">
    <property type="match status" value="2"/>
</dbReference>
<feature type="domain" description="Histidine kinase" evidence="9">
    <location>
        <begin position="426"/>
        <end position="686"/>
    </location>
</feature>
<name>A0AA97AT51_LEPBY</name>
<dbReference type="Gene3D" id="3.30.565.10">
    <property type="entry name" value="Histidine kinase-like ATPase, C-terminal domain"/>
    <property type="match status" value="1"/>
</dbReference>
<dbReference type="SUPFAM" id="SSF47384">
    <property type="entry name" value="Homodimeric domain of signal transducing histidine kinase"/>
    <property type="match status" value="1"/>
</dbReference>
<feature type="domain" description="Phytochrome chromophore attachment site" evidence="8">
    <location>
        <begin position="50"/>
        <end position="189"/>
    </location>
</feature>
<evidence type="ECO:0000256" key="4">
    <source>
        <dbReference type="ARBA" id="ARBA00022553"/>
    </source>
</evidence>
<dbReference type="InterPro" id="IPR003594">
    <property type="entry name" value="HATPase_dom"/>
</dbReference>
<dbReference type="SMART" id="SM00387">
    <property type="entry name" value="HATPase_c"/>
    <property type="match status" value="1"/>
</dbReference>
<dbReference type="PANTHER" id="PTHR43065:SF50">
    <property type="entry name" value="HISTIDINE KINASE"/>
    <property type="match status" value="1"/>
</dbReference>
<keyword evidence="5" id="KW-0808">Transferase</keyword>
<protein>
    <recommendedName>
        <fullName evidence="3">histidine kinase</fullName>
        <ecNumber evidence="3">2.7.13.3</ecNumber>
    </recommendedName>
</protein>
<dbReference type="SMART" id="SM00388">
    <property type="entry name" value="HisKA"/>
    <property type="match status" value="1"/>
</dbReference>
<comment type="similarity">
    <text evidence="2">In the N-terminal section; belongs to the phytochrome family.</text>
</comment>
<dbReference type="EC" id="2.7.13.3" evidence="3"/>
<dbReference type="Pfam" id="PF02518">
    <property type="entry name" value="HATPase_c"/>
    <property type="match status" value="1"/>
</dbReference>
<evidence type="ECO:0000256" key="6">
    <source>
        <dbReference type="ARBA" id="ARBA00023012"/>
    </source>
</evidence>
<evidence type="ECO:0000259" key="9">
    <source>
        <dbReference type="PROSITE" id="PS50109"/>
    </source>
</evidence>
<evidence type="ECO:0000256" key="1">
    <source>
        <dbReference type="ARBA" id="ARBA00000085"/>
    </source>
</evidence>
<keyword evidence="6" id="KW-0902">Two-component regulatory system</keyword>
<dbReference type="PROSITE" id="PS50046">
    <property type="entry name" value="PHYTOCHROME_2"/>
    <property type="match status" value="2"/>
</dbReference>
<dbReference type="Gene3D" id="1.10.287.130">
    <property type="match status" value="1"/>
</dbReference>
<dbReference type="GO" id="GO:0000155">
    <property type="term" value="F:phosphorelay sensor kinase activity"/>
    <property type="evidence" value="ECO:0007669"/>
    <property type="project" value="InterPro"/>
</dbReference>
<dbReference type="CDD" id="cd00082">
    <property type="entry name" value="HisKA"/>
    <property type="match status" value="1"/>
</dbReference>
<dbReference type="AlphaFoldDB" id="A0AA97AT51"/>
<proteinExistence type="inferred from homology"/>
<organism evidence="10">
    <name type="scientific">Leptolyngbya boryana CZ1</name>
    <dbReference type="NCBI Taxonomy" id="3060204"/>
    <lineage>
        <taxon>Bacteria</taxon>
        <taxon>Bacillati</taxon>
        <taxon>Cyanobacteriota</taxon>
        <taxon>Cyanophyceae</taxon>
        <taxon>Leptolyngbyales</taxon>
        <taxon>Leptolyngbyaceae</taxon>
        <taxon>Leptolyngbya group</taxon>
        <taxon>Leptolyngbya</taxon>
    </lineage>
</organism>
<dbReference type="RefSeq" id="WP_316428530.1">
    <property type="nucleotide sequence ID" value="NZ_CP130144.1"/>
</dbReference>
<feature type="domain" description="Phytochrome chromophore attachment site" evidence="8">
    <location>
        <begin position="238"/>
        <end position="376"/>
    </location>
</feature>
<dbReference type="SUPFAM" id="SSF55781">
    <property type="entry name" value="GAF domain-like"/>
    <property type="match status" value="2"/>
</dbReference>
<keyword evidence="5" id="KW-0418">Kinase</keyword>
<gene>
    <name evidence="10" type="ORF">Q2T42_09905</name>
</gene>
<dbReference type="InterPro" id="IPR036097">
    <property type="entry name" value="HisK_dim/P_sf"/>
</dbReference>
<dbReference type="InterPro" id="IPR005467">
    <property type="entry name" value="His_kinase_dom"/>
</dbReference>
<dbReference type="EMBL" id="CP130144">
    <property type="protein sequence ID" value="WNZ48144.1"/>
    <property type="molecule type" value="Genomic_DNA"/>
</dbReference>
<dbReference type="SMART" id="SM00065">
    <property type="entry name" value="GAF"/>
    <property type="match status" value="2"/>
</dbReference>
<accession>A0AA97AT51</accession>
<reference evidence="10" key="2">
    <citation type="submission" date="2023-07" db="EMBL/GenBank/DDBJ databases">
        <authorList>
            <person name="Bai X.-H."/>
            <person name="Wang H.-H."/>
            <person name="Wang J."/>
            <person name="Ma M.-Y."/>
            <person name="Hu H.-H."/>
            <person name="Song Z.-L."/>
            <person name="Ma H.-G."/>
            <person name="Fan Y."/>
            <person name="Du C.-Y."/>
            <person name="Xu J.-C."/>
        </authorList>
    </citation>
    <scope>NUCLEOTIDE SEQUENCE</scope>
    <source>
        <strain evidence="10">CZ1</strain>
    </source>
</reference>
<evidence type="ECO:0000256" key="3">
    <source>
        <dbReference type="ARBA" id="ARBA00012438"/>
    </source>
</evidence>
<dbReference type="Pfam" id="PF01590">
    <property type="entry name" value="GAF"/>
    <property type="match status" value="2"/>
</dbReference>
<evidence type="ECO:0000259" key="8">
    <source>
        <dbReference type="PROSITE" id="PS50046"/>
    </source>
</evidence>
<dbReference type="InterPro" id="IPR016132">
    <property type="entry name" value="Phyto_chromo_attachment"/>
</dbReference>